<protein>
    <recommendedName>
        <fullName evidence="4">Secreted protein</fullName>
    </recommendedName>
</protein>
<sequence length="107" mass="11670">MRDTAISWTLGLLTAGAVVSAGLGSDPTDWGQTHQNVLPSLLAADPGMARDADSDRNDDRRHEERERLQDEHSEDLQERREGIPPLLLWPPPVTEPEPEPAPGLGSS</sequence>
<evidence type="ECO:0008006" key="4">
    <source>
        <dbReference type="Google" id="ProtNLM"/>
    </source>
</evidence>
<accession>A0ABV9G0Q0</accession>
<feature type="compositionally biased region" description="Pro residues" evidence="1">
    <location>
        <begin position="87"/>
        <end position="101"/>
    </location>
</feature>
<comment type="caution">
    <text evidence="2">The sequence shown here is derived from an EMBL/GenBank/DDBJ whole genome shotgun (WGS) entry which is preliminary data.</text>
</comment>
<dbReference type="EMBL" id="JBHSFO010000015">
    <property type="protein sequence ID" value="MFC4606134.1"/>
    <property type="molecule type" value="Genomic_DNA"/>
</dbReference>
<keyword evidence="3" id="KW-1185">Reference proteome</keyword>
<gene>
    <name evidence="2" type="ORF">ACFO6S_20755</name>
</gene>
<evidence type="ECO:0000313" key="3">
    <source>
        <dbReference type="Proteomes" id="UP001595914"/>
    </source>
</evidence>
<dbReference type="Proteomes" id="UP001595914">
    <property type="component" value="Unassembled WGS sequence"/>
</dbReference>
<feature type="region of interest" description="Disordered" evidence="1">
    <location>
        <begin position="20"/>
        <end position="107"/>
    </location>
</feature>
<feature type="compositionally biased region" description="Basic and acidic residues" evidence="1">
    <location>
        <begin position="48"/>
        <end position="82"/>
    </location>
</feature>
<reference evidence="3" key="1">
    <citation type="journal article" date="2019" name="Int. J. Syst. Evol. Microbiol.">
        <title>The Global Catalogue of Microorganisms (GCM) 10K type strain sequencing project: providing services to taxonomists for standard genome sequencing and annotation.</title>
        <authorList>
            <consortium name="The Broad Institute Genomics Platform"/>
            <consortium name="The Broad Institute Genome Sequencing Center for Infectious Disease"/>
            <person name="Wu L."/>
            <person name="Ma J."/>
        </authorList>
    </citation>
    <scope>NUCLEOTIDE SEQUENCE [LARGE SCALE GENOMIC DNA]</scope>
    <source>
        <strain evidence="3">CCUG 54520</strain>
    </source>
</reference>
<dbReference type="RefSeq" id="WP_378419861.1">
    <property type="nucleotide sequence ID" value="NZ_JBHSFO010000015.1"/>
</dbReference>
<evidence type="ECO:0000256" key="1">
    <source>
        <dbReference type="SAM" id="MobiDB-lite"/>
    </source>
</evidence>
<evidence type="ECO:0000313" key="2">
    <source>
        <dbReference type="EMBL" id="MFC4606134.1"/>
    </source>
</evidence>
<organism evidence="2 3">
    <name type="scientific">Rhodococcus kronopolitis</name>
    <dbReference type="NCBI Taxonomy" id="1460226"/>
    <lineage>
        <taxon>Bacteria</taxon>
        <taxon>Bacillati</taxon>
        <taxon>Actinomycetota</taxon>
        <taxon>Actinomycetes</taxon>
        <taxon>Mycobacteriales</taxon>
        <taxon>Nocardiaceae</taxon>
        <taxon>Rhodococcus</taxon>
    </lineage>
</organism>
<name>A0ABV9G0Q0_9NOCA</name>
<proteinExistence type="predicted"/>